<keyword evidence="3" id="KW-1185">Reference proteome</keyword>
<evidence type="ECO:0008006" key="4">
    <source>
        <dbReference type="Google" id="ProtNLM"/>
    </source>
</evidence>
<sequence length="481" mass="52285">MPPLNNTTFVILPPASAPRLSHRGFVKVFHPQATPAATHAFPMLRFAIFPIPVTPAEDDTNRGIPIGVVLEACSIIAKNQRGRIILTDDTFIADDSSNPEFLLGADTYIFYVVDKDPPSSIMPYGPALATGSPRSSFLTVGWEESVPKLPQRPSRPPNPRGTAPRVSPQQKSLDNLPLRLPSASHSMPIATSGVSAAAQLDDQGCIMSGAISGTHGAYMVPNGELGWWRKHQDQIERYGGIPEDLDSVKNKVTVRVDLNRQGIDAGLFLWFPHGPDIITLVVAPTAEDLAAEFHFRHVRFPDRILRAYLFIRFAYNIFKYDGDGADDGETEMQMKMAVGNRVVSVVVAGDSAARRVAAGHPVVAPGEAVGAAGEALGNNRTGVVRGGKKSESCDGGAEGGLDAQKQKLLRTYEMQDKVLAARGTITREDERLGRYPGFYEYRRLAIEYQESHSTVSGMKKPQACIWGGDAELEDARGWLSE</sequence>
<proteinExistence type="predicted"/>
<feature type="region of interest" description="Disordered" evidence="1">
    <location>
        <begin position="145"/>
        <end position="178"/>
    </location>
</feature>
<gene>
    <name evidence="2" type="ORF">MVEN_00199200</name>
</gene>
<name>A0A8H7DE24_9AGAR</name>
<dbReference type="OrthoDB" id="3064088at2759"/>
<dbReference type="EMBL" id="JACAZI010000002">
    <property type="protein sequence ID" value="KAF7368743.1"/>
    <property type="molecule type" value="Genomic_DNA"/>
</dbReference>
<reference evidence="2" key="1">
    <citation type="submission" date="2020-05" db="EMBL/GenBank/DDBJ databases">
        <title>Mycena genomes resolve the evolution of fungal bioluminescence.</title>
        <authorList>
            <person name="Tsai I.J."/>
        </authorList>
    </citation>
    <scope>NUCLEOTIDE SEQUENCE</scope>
    <source>
        <strain evidence="2">CCC161011</strain>
    </source>
</reference>
<dbReference type="Proteomes" id="UP000620124">
    <property type="component" value="Unassembled WGS sequence"/>
</dbReference>
<comment type="caution">
    <text evidence="2">The sequence shown here is derived from an EMBL/GenBank/DDBJ whole genome shotgun (WGS) entry which is preliminary data.</text>
</comment>
<protein>
    <recommendedName>
        <fullName evidence="4">HNH nuclease domain-containing protein</fullName>
    </recommendedName>
</protein>
<dbReference type="AlphaFoldDB" id="A0A8H7DE24"/>
<evidence type="ECO:0000313" key="2">
    <source>
        <dbReference type="EMBL" id="KAF7368743.1"/>
    </source>
</evidence>
<organism evidence="2 3">
    <name type="scientific">Mycena venus</name>
    <dbReference type="NCBI Taxonomy" id="2733690"/>
    <lineage>
        <taxon>Eukaryota</taxon>
        <taxon>Fungi</taxon>
        <taxon>Dikarya</taxon>
        <taxon>Basidiomycota</taxon>
        <taxon>Agaricomycotina</taxon>
        <taxon>Agaricomycetes</taxon>
        <taxon>Agaricomycetidae</taxon>
        <taxon>Agaricales</taxon>
        <taxon>Marasmiineae</taxon>
        <taxon>Mycenaceae</taxon>
        <taxon>Mycena</taxon>
    </lineage>
</organism>
<evidence type="ECO:0000256" key="1">
    <source>
        <dbReference type="SAM" id="MobiDB-lite"/>
    </source>
</evidence>
<accession>A0A8H7DE24</accession>
<evidence type="ECO:0000313" key="3">
    <source>
        <dbReference type="Proteomes" id="UP000620124"/>
    </source>
</evidence>